<dbReference type="Ensembl" id="ENSCCRT00015051003.1">
    <property type="protein sequence ID" value="ENSCCRP00015049347.1"/>
    <property type="gene ID" value="ENSCCRG00015020391.1"/>
</dbReference>
<name>A0A8C1VCR1_CYPCA</name>
<sequence>MSGELVKCPGELLSFSNAATSTGASLRAAVEKNQRFLYIYRVSVAVFGRCLCGRCCPMETVLESLCCREVSAFWSLVEELTPRPDVTCLTQHPGFEACCLNPFVLKIYVNFLGRHIRKPLPSCLVSAVRQQFHSGDETFHGFQWPRLDENE</sequence>
<proteinExistence type="predicted"/>
<evidence type="ECO:0000313" key="1">
    <source>
        <dbReference type="Ensembl" id="ENSCCRP00015049347.1"/>
    </source>
</evidence>
<dbReference type="Proteomes" id="UP000694700">
    <property type="component" value="Unplaced"/>
</dbReference>
<dbReference type="PANTHER" id="PTHR36981">
    <property type="entry name" value="ZGC:195170"/>
    <property type="match status" value="1"/>
</dbReference>
<evidence type="ECO:0000313" key="2">
    <source>
        <dbReference type="Proteomes" id="UP000694700"/>
    </source>
</evidence>
<organism evidence="1 2">
    <name type="scientific">Cyprinus carpio</name>
    <name type="common">Common carp</name>
    <dbReference type="NCBI Taxonomy" id="7962"/>
    <lineage>
        <taxon>Eukaryota</taxon>
        <taxon>Metazoa</taxon>
        <taxon>Chordata</taxon>
        <taxon>Craniata</taxon>
        <taxon>Vertebrata</taxon>
        <taxon>Euteleostomi</taxon>
        <taxon>Actinopterygii</taxon>
        <taxon>Neopterygii</taxon>
        <taxon>Teleostei</taxon>
        <taxon>Ostariophysi</taxon>
        <taxon>Cypriniformes</taxon>
        <taxon>Cyprinidae</taxon>
        <taxon>Cyprininae</taxon>
        <taxon>Cyprinus</taxon>
    </lineage>
</organism>
<dbReference type="AlphaFoldDB" id="A0A8C1VCR1"/>
<accession>A0A8C1VCR1</accession>
<reference evidence="1" key="1">
    <citation type="submission" date="2025-08" db="UniProtKB">
        <authorList>
            <consortium name="Ensembl"/>
        </authorList>
    </citation>
    <scope>IDENTIFICATION</scope>
</reference>
<protein>
    <submittedName>
        <fullName evidence="1">Uncharacterized protein</fullName>
    </submittedName>
</protein>
<dbReference type="PANTHER" id="PTHR36981:SF1">
    <property type="entry name" value="P2X PURINORECEPTOR 7 INTRACELLULAR DOMAIN-CONTAINING PROTEIN"/>
    <property type="match status" value="1"/>
</dbReference>